<keyword evidence="1" id="KW-0378">Hydrolase</keyword>
<evidence type="ECO:0000259" key="4">
    <source>
        <dbReference type="SMART" id="SM00331"/>
    </source>
</evidence>
<keyword evidence="6" id="KW-1185">Reference proteome</keyword>
<dbReference type="OrthoDB" id="5177934at2"/>
<feature type="compositionally biased region" description="Basic and acidic residues" evidence="2">
    <location>
        <begin position="157"/>
        <end position="166"/>
    </location>
</feature>
<dbReference type="InterPro" id="IPR001932">
    <property type="entry name" value="PPM-type_phosphatase-like_dom"/>
</dbReference>
<dbReference type="InterPro" id="IPR052016">
    <property type="entry name" value="Bact_Sigma-Reg"/>
</dbReference>
<accession>A0A345I065</accession>
<evidence type="ECO:0000313" key="6">
    <source>
        <dbReference type="Proteomes" id="UP000253868"/>
    </source>
</evidence>
<keyword evidence="3" id="KW-1133">Transmembrane helix</keyword>
<feature type="compositionally biased region" description="Gly residues" evidence="2">
    <location>
        <begin position="168"/>
        <end position="180"/>
    </location>
</feature>
<keyword evidence="3" id="KW-0812">Transmembrane</keyword>
<feature type="region of interest" description="Disordered" evidence="2">
    <location>
        <begin position="157"/>
        <end position="180"/>
    </location>
</feature>
<dbReference type="KEGG" id="spad:DVK44_03880"/>
<dbReference type="EMBL" id="CP031194">
    <property type="protein sequence ID" value="AXG82339.1"/>
    <property type="molecule type" value="Genomic_DNA"/>
</dbReference>
<evidence type="ECO:0000313" key="5">
    <source>
        <dbReference type="EMBL" id="AXG82339.1"/>
    </source>
</evidence>
<dbReference type="Pfam" id="PF07228">
    <property type="entry name" value="SpoIIE"/>
    <property type="match status" value="1"/>
</dbReference>
<reference evidence="6" key="1">
    <citation type="submission" date="2018-07" db="EMBL/GenBank/DDBJ databases">
        <authorList>
            <person name="Zhao J."/>
        </authorList>
    </citation>
    <scope>NUCLEOTIDE SEQUENCE [LARGE SCALE GENOMIC DNA]</scope>
    <source>
        <strain evidence="6">GSSD-12</strain>
    </source>
</reference>
<proteinExistence type="predicted"/>
<evidence type="ECO:0000256" key="3">
    <source>
        <dbReference type="SAM" id="Phobius"/>
    </source>
</evidence>
<organism evidence="5 6">
    <name type="scientific">Streptomyces paludis</name>
    <dbReference type="NCBI Taxonomy" id="2282738"/>
    <lineage>
        <taxon>Bacteria</taxon>
        <taxon>Bacillati</taxon>
        <taxon>Actinomycetota</taxon>
        <taxon>Actinomycetes</taxon>
        <taxon>Kitasatosporales</taxon>
        <taxon>Streptomycetaceae</taxon>
        <taxon>Streptomyces</taxon>
    </lineage>
</organism>
<dbReference type="InterPro" id="IPR036457">
    <property type="entry name" value="PPM-type-like_dom_sf"/>
</dbReference>
<dbReference type="PANTHER" id="PTHR43156">
    <property type="entry name" value="STAGE II SPORULATION PROTEIN E-RELATED"/>
    <property type="match status" value="1"/>
</dbReference>
<dbReference type="SMART" id="SM00331">
    <property type="entry name" value="PP2C_SIG"/>
    <property type="match status" value="1"/>
</dbReference>
<feature type="transmembrane region" description="Helical" evidence="3">
    <location>
        <begin position="29"/>
        <end position="47"/>
    </location>
</feature>
<gene>
    <name evidence="5" type="ORF">DVK44_03880</name>
</gene>
<dbReference type="GO" id="GO:0016791">
    <property type="term" value="F:phosphatase activity"/>
    <property type="evidence" value="ECO:0007669"/>
    <property type="project" value="TreeGrafter"/>
</dbReference>
<sequence length="413" mass="43504">MECAVPGGLLALIITWELTRPTTPRENLLPRIVTCVAFLLLMAYLVVRVRRRAARELGEVRAVARAAQETLIRPLPSQLDGLALAARQLSVSRGADVGGDLYEALATPYGVRVVIGDVRGHGLPVISTVAAVLGSFREAAHDESGLDGVLRRLDRAHQRHVRDQARDSGGGGGTGAGGGAGGGIDGLEQECLSAEEFVTVLLLEIGPDAEVQVLNCGHPWPYLLGRCVTRLAAGEPLPPLGAAPLPADLPAQRCGRLLPGEAILLHTDGAEDARDPEGRFFRLPEELARILPSGGHQPLPPAALVRRIHLALLRHTAGQIRDDTALLVLRNDRVPVEEHERVPAQSGEPARGPTHGPDLAPAHGPDPGPAHGPDLAPTHGPELGSTHGPDHESARGPAHGPTRQAGLLLPLDE</sequence>
<dbReference type="Proteomes" id="UP000253868">
    <property type="component" value="Chromosome"/>
</dbReference>
<feature type="region of interest" description="Disordered" evidence="2">
    <location>
        <begin position="337"/>
        <end position="413"/>
    </location>
</feature>
<evidence type="ECO:0000256" key="1">
    <source>
        <dbReference type="ARBA" id="ARBA00022801"/>
    </source>
</evidence>
<dbReference type="PANTHER" id="PTHR43156:SF2">
    <property type="entry name" value="STAGE II SPORULATION PROTEIN E"/>
    <property type="match status" value="1"/>
</dbReference>
<protein>
    <submittedName>
        <fullName evidence="5">Serine/threonine-protein phosphatase</fullName>
    </submittedName>
</protein>
<dbReference type="Gene3D" id="3.60.40.10">
    <property type="entry name" value="PPM-type phosphatase domain"/>
    <property type="match status" value="1"/>
</dbReference>
<keyword evidence="3" id="KW-0472">Membrane</keyword>
<dbReference type="AlphaFoldDB" id="A0A345I065"/>
<evidence type="ECO:0000256" key="2">
    <source>
        <dbReference type="SAM" id="MobiDB-lite"/>
    </source>
</evidence>
<name>A0A345I065_9ACTN</name>
<feature type="domain" description="PPM-type phosphatase" evidence="4">
    <location>
        <begin position="86"/>
        <end position="331"/>
    </location>
</feature>